<dbReference type="InterPro" id="IPR005000">
    <property type="entry name" value="Aldolase/citrate-lyase_domain"/>
</dbReference>
<comment type="cofactor">
    <cofactor evidence="1">
        <name>Mg(2+)</name>
        <dbReference type="ChEBI" id="CHEBI:18420"/>
    </cofactor>
</comment>
<keyword evidence="3" id="KW-0460">Magnesium</keyword>
<dbReference type="AlphaFoldDB" id="A0A381NDU9"/>
<dbReference type="GO" id="GO:0003824">
    <property type="term" value="F:catalytic activity"/>
    <property type="evidence" value="ECO:0007669"/>
    <property type="project" value="InterPro"/>
</dbReference>
<sequence>MKPFPLCPLFVPANKLDWIEKAERSEADGLIIDLEDSVPLEEKGKARDGLVEYLSSEEISKPFFIRTNPLTSREGRKDSSSFGEKKKNFLGLMTPKIESLDELKDLPDTLKITLLVETPLAIENLASLASDIRVNGIALGGADLSAELGSDMSWDSLLYARSRILSYASINGVFSIDSPFMQIDDLEGLEEESRRAKSLGFTSKFAIHPNQIEIIRRNFLPTDQEIEEAKEIIKAFANSDGGAIAVNGKMVDEPVVKLMKKKLMLAGFNPDN</sequence>
<dbReference type="PANTHER" id="PTHR32308:SF0">
    <property type="entry name" value="HPCH_HPAI ALDOLASE_CITRATE LYASE DOMAIN-CONTAINING PROTEIN"/>
    <property type="match status" value="1"/>
</dbReference>
<evidence type="ECO:0000256" key="2">
    <source>
        <dbReference type="ARBA" id="ARBA00022723"/>
    </source>
</evidence>
<dbReference type="Gene3D" id="3.20.20.60">
    <property type="entry name" value="Phosphoenolpyruvate-binding domains"/>
    <property type="match status" value="1"/>
</dbReference>
<feature type="domain" description="HpcH/HpaI aldolase/citrate lyase" evidence="4">
    <location>
        <begin position="9"/>
        <end position="209"/>
    </location>
</feature>
<gene>
    <name evidence="5" type="ORF">METZ01_LOCUS5589</name>
</gene>
<dbReference type="PANTHER" id="PTHR32308">
    <property type="entry name" value="LYASE BETA SUBUNIT, PUTATIVE (AFU_ORTHOLOGUE AFUA_4G13030)-RELATED"/>
    <property type="match status" value="1"/>
</dbReference>
<evidence type="ECO:0000259" key="4">
    <source>
        <dbReference type="Pfam" id="PF03328"/>
    </source>
</evidence>
<evidence type="ECO:0000313" key="5">
    <source>
        <dbReference type="EMBL" id="SUZ52735.1"/>
    </source>
</evidence>
<accession>A0A381NDU9</accession>
<name>A0A381NDU9_9ZZZZ</name>
<dbReference type="InterPro" id="IPR015813">
    <property type="entry name" value="Pyrv/PenolPyrv_kinase-like_dom"/>
</dbReference>
<dbReference type="EMBL" id="UINC01000291">
    <property type="protein sequence ID" value="SUZ52735.1"/>
    <property type="molecule type" value="Genomic_DNA"/>
</dbReference>
<dbReference type="InterPro" id="IPR040442">
    <property type="entry name" value="Pyrv_kinase-like_dom_sf"/>
</dbReference>
<dbReference type="Pfam" id="PF03328">
    <property type="entry name" value="HpcH_HpaI"/>
    <property type="match status" value="1"/>
</dbReference>
<protein>
    <recommendedName>
        <fullName evidence="4">HpcH/HpaI aldolase/citrate lyase domain-containing protein</fullName>
    </recommendedName>
</protein>
<evidence type="ECO:0000256" key="3">
    <source>
        <dbReference type="ARBA" id="ARBA00022842"/>
    </source>
</evidence>
<dbReference type="SUPFAM" id="SSF51621">
    <property type="entry name" value="Phosphoenolpyruvate/pyruvate domain"/>
    <property type="match status" value="1"/>
</dbReference>
<dbReference type="InterPro" id="IPR011206">
    <property type="entry name" value="Citrate_lyase_beta/mcl1/mcl2"/>
</dbReference>
<keyword evidence="2" id="KW-0479">Metal-binding</keyword>
<dbReference type="PIRSF" id="PIRSF015582">
    <property type="entry name" value="Cit_lyase_B"/>
    <property type="match status" value="1"/>
</dbReference>
<dbReference type="GO" id="GO:0006107">
    <property type="term" value="P:oxaloacetate metabolic process"/>
    <property type="evidence" value="ECO:0007669"/>
    <property type="project" value="TreeGrafter"/>
</dbReference>
<organism evidence="5">
    <name type="scientific">marine metagenome</name>
    <dbReference type="NCBI Taxonomy" id="408172"/>
    <lineage>
        <taxon>unclassified sequences</taxon>
        <taxon>metagenomes</taxon>
        <taxon>ecological metagenomes</taxon>
    </lineage>
</organism>
<reference evidence="5" key="1">
    <citation type="submission" date="2018-05" db="EMBL/GenBank/DDBJ databases">
        <authorList>
            <person name="Lanie J.A."/>
            <person name="Ng W.-L."/>
            <person name="Kazmierczak K.M."/>
            <person name="Andrzejewski T.M."/>
            <person name="Davidsen T.M."/>
            <person name="Wayne K.J."/>
            <person name="Tettelin H."/>
            <person name="Glass J.I."/>
            <person name="Rusch D."/>
            <person name="Podicherti R."/>
            <person name="Tsui H.-C.T."/>
            <person name="Winkler M.E."/>
        </authorList>
    </citation>
    <scope>NUCLEOTIDE SEQUENCE</scope>
</reference>
<evidence type="ECO:0000256" key="1">
    <source>
        <dbReference type="ARBA" id="ARBA00001946"/>
    </source>
</evidence>
<dbReference type="GO" id="GO:0000287">
    <property type="term" value="F:magnesium ion binding"/>
    <property type="evidence" value="ECO:0007669"/>
    <property type="project" value="TreeGrafter"/>
</dbReference>
<proteinExistence type="predicted"/>